<dbReference type="STRING" id="1121098.HMPREF1534_00145"/>
<protein>
    <submittedName>
        <fullName evidence="1">Uncharacterized protein</fullName>
    </submittedName>
</protein>
<dbReference type="HOGENOM" id="CLU_3324512_0_0_10"/>
<keyword evidence="2" id="KW-1185">Reference proteome</keyword>
<evidence type="ECO:0000313" key="2">
    <source>
        <dbReference type="Proteomes" id="UP000017831"/>
    </source>
</evidence>
<accession>U6RQD9</accession>
<proteinExistence type="predicted"/>
<dbReference type="Proteomes" id="UP000017831">
    <property type="component" value="Unassembled WGS sequence"/>
</dbReference>
<name>U6RQD9_9BACT</name>
<dbReference type="AlphaFoldDB" id="U6RQD9"/>
<evidence type="ECO:0000313" key="1">
    <source>
        <dbReference type="EMBL" id="EOA58695.1"/>
    </source>
</evidence>
<sequence>MQLICKKKELLEIKEESPLLTFYYSNPNFSAKIFCQVG</sequence>
<organism evidence="1 2">
    <name type="scientific">Phocaeicola massiliensis B84634 = Timone 84634 = DSM 17679 = JCM 13223</name>
    <dbReference type="NCBI Taxonomy" id="1121098"/>
    <lineage>
        <taxon>Bacteria</taxon>
        <taxon>Pseudomonadati</taxon>
        <taxon>Bacteroidota</taxon>
        <taxon>Bacteroidia</taxon>
        <taxon>Bacteroidales</taxon>
        <taxon>Bacteroidaceae</taxon>
        <taxon>Phocaeicola</taxon>
    </lineage>
</organism>
<comment type="caution">
    <text evidence="1">The sequence shown here is derived from an EMBL/GenBank/DDBJ whole genome shotgun (WGS) entry which is preliminary data.</text>
</comment>
<dbReference type="EMBL" id="AQHY01000002">
    <property type="protein sequence ID" value="EOA58695.1"/>
    <property type="molecule type" value="Genomic_DNA"/>
</dbReference>
<gene>
    <name evidence="1" type="ORF">HMPREF1534_00145</name>
</gene>
<reference evidence="1 2" key="1">
    <citation type="submission" date="2013-04" db="EMBL/GenBank/DDBJ databases">
        <title>The Genome Sequence of Bacteroides massiliensis DSM 17679.</title>
        <authorList>
            <consortium name="The Broad Institute Genomics Platform"/>
            <person name="Earl A."/>
            <person name="Ward D."/>
            <person name="Feldgarden M."/>
            <person name="Gevers D."/>
            <person name="Martens E."/>
            <person name="Fenner L."/>
            <person name="Roux V."/>
            <person name="Mallet M.N."/>
            <person name="Raoult D."/>
            <person name="Walker B."/>
            <person name="Young S."/>
            <person name="Zeng Q."/>
            <person name="Gargeya S."/>
            <person name="Fitzgerald M."/>
            <person name="Haas B."/>
            <person name="Abouelleil A."/>
            <person name="Allen A.W."/>
            <person name="Alvarado L."/>
            <person name="Arachchi H.M."/>
            <person name="Berlin A.M."/>
            <person name="Chapman S.B."/>
            <person name="Gainer-Dewar J."/>
            <person name="Goldberg J."/>
            <person name="Griggs A."/>
            <person name="Gujja S."/>
            <person name="Hansen M."/>
            <person name="Howarth C."/>
            <person name="Imamovic A."/>
            <person name="Ireland A."/>
            <person name="Larimer J."/>
            <person name="McCowan C."/>
            <person name="Murphy C."/>
            <person name="Pearson M."/>
            <person name="Poon T.W."/>
            <person name="Priest M."/>
            <person name="Roberts A."/>
            <person name="Saif S."/>
            <person name="Shea T."/>
            <person name="Sisk P."/>
            <person name="Sykes S."/>
            <person name="Wortman J."/>
            <person name="Nusbaum C."/>
            <person name="Birren B."/>
        </authorList>
    </citation>
    <scope>NUCLEOTIDE SEQUENCE [LARGE SCALE GENOMIC DNA]</scope>
    <source>
        <strain evidence="2">B84634 / Timone 84634 / DSM 17679 / JCM 13223</strain>
    </source>
</reference>